<organism evidence="7 8">
    <name type="scientific">Poriferisphaera corsica</name>
    <dbReference type="NCBI Taxonomy" id="2528020"/>
    <lineage>
        <taxon>Bacteria</taxon>
        <taxon>Pseudomonadati</taxon>
        <taxon>Planctomycetota</taxon>
        <taxon>Phycisphaerae</taxon>
        <taxon>Phycisphaerales</taxon>
        <taxon>Phycisphaeraceae</taxon>
        <taxon>Poriferisphaera</taxon>
    </lineage>
</organism>
<keyword evidence="2" id="KW-0732">Signal</keyword>
<evidence type="ECO:0000256" key="1">
    <source>
        <dbReference type="ARBA" id="ARBA00005382"/>
    </source>
</evidence>
<dbReference type="Pfam" id="PF02055">
    <property type="entry name" value="Glyco_hydro_30"/>
    <property type="match status" value="1"/>
</dbReference>
<dbReference type="AlphaFoldDB" id="A0A517YSL9"/>
<dbReference type="Gene3D" id="3.20.20.80">
    <property type="entry name" value="Glycosidases"/>
    <property type="match status" value="1"/>
</dbReference>
<dbReference type="GO" id="GO:0004348">
    <property type="term" value="F:glucosylceramidase activity"/>
    <property type="evidence" value="ECO:0007669"/>
    <property type="project" value="InterPro"/>
</dbReference>
<keyword evidence="8" id="KW-1185">Reference proteome</keyword>
<dbReference type="InterPro" id="IPR013780">
    <property type="entry name" value="Glyco_hydro_b"/>
</dbReference>
<reference evidence="7 8" key="1">
    <citation type="submission" date="2019-02" db="EMBL/GenBank/DDBJ databases">
        <title>Deep-cultivation of Planctomycetes and their phenomic and genomic characterization uncovers novel biology.</title>
        <authorList>
            <person name="Wiegand S."/>
            <person name="Jogler M."/>
            <person name="Boedeker C."/>
            <person name="Pinto D."/>
            <person name="Vollmers J."/>
            <person name="Rivas-Marin E."/>
            <person name="Kohn T."/>
            <person name="Peeters S.H."/>
            <person name="Heuer A."/>
            <person name="Rast P."/>
            <person name="Oberbeckmann S."/>
            <person name="Bunk B."/>
            <person name="Jeske O."/>
            <person name="Meyerdierks A."/>
            <person name="Storesund J.E."/>
            <person name="Kallscheuer N."/>
            <person name="Luecker S."/>
            <person name="Lage O.M."/>
            <person name="Pohl T."/>
            <person name="Merkel B.J."/>
            <person name="Hornburger P."/>
            <person name="Mueller R.-W."/>
            <person name="Bruemmer F."/>
            <person name="Labrenz M."/>
            <person name="Spormann A.M."/>
            <person name="Op den Camp H."/>
            <person name="Overmann J."/>
            <person name="Amann R."/>
            <person name="Jetten M.S.M."/>
            <person name="Mascher T."/>
            <person name="Medema M.H."/>
            <person name="Devos D.P."/>
            <person name="Kaster A.-K."/>
            <person name="Ovreas L."/>
            <person name="Rohde M."/>
            <person name="Galperin M.Y."/>
            <person name="Jogler C."/>
        </authorList>
    </citation>
    <scope>NUCLEOTIDE SEQUENCE [LARGE SCALE GENOMIC DNA]</scope>
    <source>
        <strain evidence="7 8">KS4</strain>
    </source>
</reference>
<feature type="domain" description="Glycosyl hydrolase family 30 TIM-barrel" evidence="5">
    <location>
        <begin position="58"/>
        <end position="391"/>
    </location>
</feature>
<dbReference type="InterPro" id="IPR017853">
    <property type="entry name" value="GH"/>
</dbReference>
<dbReference type="PANTHER" id="PTHR11069">
    <property type="entry name" value="GLUCOSYLCERAMIDASE"/>
    <property type="match status" value="1"/>
</dbReference>
<protein>
    <submittedName>
        <fullName evidence="7">O-Glycosyl hydrolase family 30</fullName>
    </submittedName>
</protein>
<dbReference type="PANTHER" id="PTHR11069:SF23">
    <property type="entry name" value="LYSOSOMAL ACID GLUCOSYLCERAMIDASE"/>
    <property type="match status" value="1"/>
</dbReference>
<dbReference type="GO" id="GO:0016020">
    <property type="term" value="C:membrane"/>
    <property type="evidence" value="ECO:0007669"/>
    <property type="project" value="GOC"/>
</dbReference>
<dbReference type="SUPFAM" id="SSF51445">
    <property type="entry name" value="(Trans)glycosidases"/>
    <property type="match status" value="1"/>
</dbReference>
<dbReference type="InterPro" id="IPR033452">
    <property type="entry name" value="GH30_C"/>
</dbReference>
<dbReference type="RefSeq" id="WP_200761626.1">
    <property type="nucleotide sequence ID" value="NZ_CP036425.1"/>
</dbReference>
<dbReference type="Proteomes" id="UP000317369">
    <property type="component" value="Chromosome"/>
</dbReference>
<accession>A0A517YSL9</accession>
<evidence type="ECO:0000256" key="2">
    <source>
        <dbReference type="ARBA" id="ARBA00022729"/>
    </source>
</evidence>
<sequence>MTQVTIGMEKESLVGRAEVYLTAKDTKDRLTQKCVESNKVEGDVVPIVVKKNVTYQEIEGFGGAFTEATAYTLSRMPKELRDQAIAAYFDEENGHKYNLCRTHINSCDFALGNYAYTEVDGDVDFEHWSLERDHEYLIPLIKDAMSVSEKGFKLFASPWSPPAWMKTNGKMNHGGKLKAEHGDTWARYIAKYVRDYETLGIPIWGLSVQNEPAAVQTWDSCIYESEDERDFVRDHLGPVLEKEGLDDKKLIVWDHNRDYLFERASTILDDPEAAKYIWGVGFHWYCNGNFENLSMTQEAYPNVKLLFTEGCQEGGPHIGSWDIGERYGYNMINDLNNHTVGWVDWNLVLDETGGPNHVGNLCSAPIIADTEKQELIFQSSYYYIGHFSRFIEAGAKRVLCSTCDREIHATAMVNPDGECVVVVMNQKDEAKAVELRGVSDEMIGFELPAHSIATFVMK</sequence>
<proteinExistence type="inferred from homology"/>
<evidence type="ECO:0000313" key="7">
    <source>
        <dbReference type="EMBL" id="QDU33235.1"/>
    </source>
</evidence>
<evidence type="ECO:0000313" key="8">
    <source>
        <dbReference type="Proteomes" id="UP000317369"/>
    </source>
</evidence>
<dbReference type="GO" id="GO:0006680">
    <property type="term" value="P:glucosylceramide catabolic process"/>
    <property type="evidence" value="ECO:0007669"/>
    <property type="project" value="TreeGrafter"/>
</dbReference>
<keyword evidence="4" id="KW-0326">Glycosidase</keyword>
<evidence type="ECO:0000256" key="4">
    <source>
        <dbReference type="RuleBase" id="RU361188"/>
    </source>
</evidence>
<gene>
    <name evidence="7" type="ORF">KS4_12800</name>
</gene>
<dbReference type="KEGG" id="pcor:KS4_12800"/>
<evidence type="ECO:0000259" key="6">
    <source>
        <dbReference type="Pfam" id="PF17189"/>
    </source>
</evidence>
<keyword evidence="3 4" id="KW-0378">Hydrolase</keyword>
<dbReference type="Gene3D" id="2.60.40.1180">
    <property type="entry name" value="Golgi alpha-mannosidase II"/>
    <property type="match status" value="1"/>
</dbReference>
<comment type="similarity">
    <text evidence="1 4">Belongs to the glycosyl hydrolase 30 family.</text>
</comment>
<feature type="domain" description="Glycosyl hydrolase family 30 beta sandwich" evidence="6">
    <location>
        <begin position="394"/>
        <end position="455"/>
    </location>
</feature>
<dbReference type="InterPro" id="IPR001139">
    <property type="entry name" value="Glyco_hydro_30"/>
</dbReference>
<dbReference type="InterPro" id="IPR033453">
    <property type="entry name" value="Glyco_hydro_30_TIM-barrel"/>
</dbReference>
<dbReference type="PRINTS" id="PR00843">
    <property type="entry name" value="GLHYDRLASE30"/>
</dbReference>
<evidence type="ECO:0000256" key="3">
    <source>
        <dbReference type="ARBA" id="ARBA00022801"/>
    </source>
</evidence>
<evidence type="ECO:0000259" key="5">
    <source>
        <dbReference type="Pfam" id="PF02055"/>
    </source>
</evidence>
<dbReference type="EMBL" id="CP036425">
    <property type="protein sequence ID" value="QDU33235.1"/>
    <property type="molecule type" value="Genomic_DNA"/>
</dbReference>
<name>A0A517YSL9_9BACT</name>
<dbReference type="Pfam" id="PF17189">
    <property type="entry name" value="Glyco_hydro_30C"/>
    <property type="match status" value="1"/>
</dbReference>